<accession>A0A1M7PBN8</accession>
<dbReference type="AlphaFoldDB" id="A0A1M7PBN8"/>
<dbReference type="EMBL" id="FRCS01000003">
    <property type="protein sequence ID" value="SHN14284.1"/>
    <property type="molecule type" value="Genomic_DNA"/>
</dbReference>
<feature type="chain" id="PRO_5012568230" description="Secreted protein" evidence="1">
    <location>
        <begin position="22"/>
        <end position="82"/>
    </location>
</feature>
<evidence type="ECO:0000256" key="1">
    <source>
        <dbReference type="SAM" id="SignalP"/>
    </source>
</evidence>
<keyword evidence="1" id="KW-0732">Signal</keyword>
<sequence length="82" mass="8981">MVAAGLGLLASGALGSVPAQGASVRHGDHTITLNPQLYYHTAESCAAKGQEYVSFRNWAAYDCVYIINMDTDRAIFFLERER</sequence>
<name>A0A1M7PBN8_9ACTN</name>
<protein>
    <recommendedName>
        <fullName evidence="4">Secreted protein</fullName>
    </recommendedName>
</protein>
<evidence type="ECO:0000313" key="2">
    <source>
        <dbReference type="EMBL" id="SHN14284.1"/>
    </source>
</evidence>
<keyword evidence="3" id="KW-1185">Reference proteome</keyword>
<evidence type="ECO:0008006" key="4">
    <source>
        <dbReference type="Google" id="ProtNLM"/>
    </source>
</evidence>
<feature type="signal peptide" evidence="1">
    <location>
        <begin position="1"/>
        <end position="21"/>
    </location>
</feature>
<proteinExistence type="predicted"/>
<dbReference type="Proteomes" id="UP000184440">
    <property type="component" value="Unassembled WGS sequence"/>
</dbReference>
<organism evidence="2 3">
    <name type="scientific">Cryptosporangium aurantiacum</name>
    <dbReference type="NCBI Taxonomy" id="134849"/>
    <lineage>
        <taxon>Bacteria</taxon>
        <taxon>Bacillati</taxon>
        <taxon>Actinomycetota</taxon>
        <taxon>Actinomycetes</taxon>
        <taxon>Cryptosporangiales</taxon>
        <taxon>Cryptosporangiaceae</taxon>
        <taxon>Cryptosporangium</taxon>
    </lineage>
</organism>
<gene>
    <name evidence="2" type="ORF">SAMN05443668_103173</name>
</gene>
<reference evidence="2 3" key="1">
    <citation type="submission" date="2016-11" db="EMBL/GenBank/DDBJ databases">
        <authorList>
            <person name="Jaros S."/>
            <person name="Januszkiewicz K."/>
            <person name="Wedrychowicz H."/>
        </authorList>
    </citation>
    <scope>NUCLEOTIDE SEQUENCE [LARGE SCALE GENOMIC DNA]</scope>
    <source>
        <strain evidence="2 3">DSM 46144</strain>
    </source>
</reference>
<evidence type="ECO:0000313" key="3">
    <source>
        <dbReference type="Proteomes" id="UP000184440"/>
    </source>
</evidence>